<dbReference type="PANTHER" id="PTHR10974:SF6">
    <property type="entry name" value="PROTEIN CBG19234"/>
    <property type="match status" value="1"/>
</dbReference>
<evidence type="ECO:0000313" key="1">
    <source>
        <dbReference type="EMBL" id="KAJ6219078.1"/>
    </source>
</evidence>
<dbReference type="Gene3D" id="3.40.720.10">
    <property type="entry name" value="Alkaline Phosphatase, subunit A"/>
    <property type="match status" value="1"/>
</dbReference>
<dbReference type="OMA" id="FNTETAC"/>
<dbReference type="CDD" id="cd16021">
    <property type="entry name" value="ALP_like"/>
    <property type="match status" value="1"/>
</dbReference>
<dbReference type="GO" id="GO:0005615">
    <property type="term" value="C:extracellular space"/>
    <property type="evidence" value="ECO:0007669"/>
    <property type="project" value="TreeGrafter"/>
</dbReference>
<accession>A0A9Q0M2Z4</accession>
<proteinExistence type="predicted"/>
<keyword evidence="2" id="KW-1185">Reference proteome</keyword>
<comment type="caution">
    <text evidence="1">The sequence shown here is derived from an EMBL/GenBank/DDBJ whole genome shotgun (WGS) entry which is preliminary data.</text>
</comment>
<gene>
    <name evidence="1" type="ORF">RDWZM_004890</name>
</gene>
<dbReference type="PANTHER" id="PTHR10974">
    <property type="entry name" value="FI08016P-RELATED"/>
    <property type="match status" value="1"/>
</dbReference>
<dbReference type="EMBL" id="JAPWDV010000002">
    <property type="protein sequence ID" value="KAJ6219078.1"/>
    <property type="molecule type" value="Genomic_DNA"/>
</dbReference>
<protein>
    <submittedName>
        <fullName evidence="1">Uncharacterized protein</fullName>
    </submittedName>
</protein>
<dbReference type="SUPFAM" id="SSF53649">
    <property type="entry name" value="Alkaline phosphatase-like"/>
    <property type="match status" value="1"/>
</dbReference>
<organism evidence="1 2">
    <name type="scientific">Blomia tropicalis</name>
    <name type="common">Mite</name>
    <dbReference type="NCBI Taxonomy" id="40697"/>
    <lineage>
        <taxon>Eukaryota</taxon>
        <taxon>Metazoa</taxon>
        <taxon>Ecdysozoa</taxon>
        <taxon>Arthropoda</taxon>
        <taxon>Chelicerata</taxon>
        <taxon>Arachnida</taxon>
        <taxon>Acari</taxon>
        <taxon>Acariformes</taxon>
        <taxon>Sarcoptiformes</taxon>
        <taxon>Astigmata</taxon>
        <taxon>Glycyphagoidea</taxon>
        <taxon>Echimyopodidae</taxon>
        <taxon>Blomia</taxon>
    </lineage>
</organism>
<reference evidence="1" key="1">
    <citation type="submission" date="2022-12" db="EMBL/GenBank/DDBJ databases">
        <title>Genome assemblies of Blomia tropicalis.</title>
        <authorList>
            <person name="Cui Y."/>
        </authorList>
    </citation>
    <scope>NUCLEOTIDE SEQUENCE</scope>
    <source>
        <tissue evidence="1">Adult mites</tissue>
    </source>
</reference>
<dbReference type="InterPro" id="IPR017850">
    <property type="entry name" value="Alkaline_phosphatase_core_sf"/>
</dbReference>
<dbReference type="FunFam" id="3.40.720.10:FF:000017">
    <property type="entry name" value="Predicted protein"/>
    <property type="match status" value="1"/>
</dbReference>
<dbReference type="InterPro" id="IPR004245">
    <property type="entry name" value="DUF229"/>
</dbReference>
<dbReference type="AlphaFoldDB" id="A0A9Q0M2Z4"/>
<evidence type="ECO:0000313" key="2">
    <source>
        <dbReference type="Proteomes" id="UP001142055"/>
    </source>
</evidence>
<sequence length="592" mass="70025">MDSSNLIDVKQSFPKRHLVYSDSCHLIEWPLYDEETGPLIQTKFIRPITCQRPTIEIVRFNYTWIHIPAIRHDSRLRCYANEIFHNHGDDYKLGLEIVSIHNEYTEFPHSNALRIDCYKWMKAYGIKMKQLAKIESTIIPLIPFKKKKKTKRRKKRKRIDKMPNVLMLGIDSISWLNFRRYFKRTETFLSSNGFIPLYGFTKVGDNTFPNMMATLTGKHYTNYWNASIDYDMRFDSIPIVWKRFSKLGYLTSLIEDMPAYSLFNYGRNGFQHSPVDYYLRPVSVMIDNDLNNGYCYKDKLTMEYYYSWILDHSTAMRDRMQPFFTFSHMADLTHNLYWNAANADRPLFHLLRSLFERQIHRNTLIIVFSDHGIRFGKLRNTKSGHIEERLPFIYVYVPEHFNLNVNESKMALGINRHRLTCHFDLHATLRHIVEPNEPIDDEPYGRSLLRPIPFNRTCESAGISENWCLCYRYDRYDGDQQTRSTLSQFVLSQINHLLRDEKRCAQLKLKRLEQILIRTDPPSSQIDGTQMFRLQIRLRPGGGLFDATVRMNASSSISKFKLMGIISRLDKYGNQSKCIHNSILEKYCFCIK</sequence>
<dbReference type="Pfam" id="PF02995">
    <property type="entry name" value="DUF229"/>
    <property type="match status" value="1"/>
</dbReference>
<name>A0A9Q0M2Z4_BLOTA</name>
<dbReference type="Proteomes" id="UP001142055">
    <property type="component" value="Chromosome 2"/>
</dbReference>